<dbReference type="AlphaFoldDB" id="S8E9G6"/>
<protein>
    <submittedName>
        <fullName evidence="10">Uncharacterized protein</fullName>
    </submittedName>
</protein>
<dbReference type="EMBL" id="KE504143">
    <property type="protein sequence ID" value="EPT01263.1"/>
    <property type="molecule type" value="Genomic_DNA"/>
</dbReference>
<dbReference type="Pfam" id="PF03007">
    <property type="entry name" value="WS_DGAT_cat"/>
    <property type="match status" value="1"/>
</dbReference>
<keyword evidence="3" id="KW-0808">Transferase</keyword>
<evidence type="ECO:0000256" key="4">
    <source>
        <dbReference type="ARBA" id="ARBA00023315"/>
    </source>
</evidence>
<name>S8E9G6_FOMSC</name>
<comment type="similarity">
    <text evidence="5">In the N-terminal section; belongs to the long-chain O-acyltransferase family.</text>
</comment>
<dbReference type="GO" id="GO:0019432">
    <property type="term" value="P:triglyceride biosynthetic process"/>
    <property type="evidence" value="ECO:0007669"/>
    <property type="project" value="UniProtKB-UniPathway"/>
</dbReference>
<sequence>MPGGFDNIDDRAFSTVEHKLQWSLVGLERSGGLTGWAARLVLSAGDWIDKELEERRQAIGGIDNLWFLMNDAADFNPVCASTYTFKGKLTFEQLSAAAGRQTDKFPKYKQRITSVCRRFHGAYFEDDPEFDLKNHVRVVSLPEPARRPELCELMGDFIAQDWDLRRPLWEMVLIENFRDEYGAESAMITRGHHALADGQGFVISQLYITSYHDELVRKMGSTTGHLNAAKKGKVLPSKLHRALRPLDPLADNPYTAPLVTLLVACMFWWTYAVATVVALYWSVYQAVHQVALFALTCWRVDMLTGAQRGPRVKEREFASSRVFSIKDVKLCQQAFSGTKPGSAVAGVPKEQRESARAKAGHVTLNDVVCAVMADVLGKETASRPLNGPWERIKRTLKTVLPSPIGFFIPMSVRAPGDWSMRNLSTGSIVYLNPATNLSDDVTVQEMHAHIHACRRELSILKHSLLPRLAFELVQWVGQIPALLDISLLAKDARAVLNEWVMRPVYNMALQSFPIVLTNVPGPADSTITLEGTEVLKWTALPPQAGKGTIGVGIISYAGGISIAVAADKVPSSMGVTARICTGFEERFELYVQKAREVLDHLD</sequence>
<dbReference type="PANTHER" id="PTHR31650:SF1">
    <property type="entry name" value="WAX ESTER SYNTHASE_DIACYLGLYCEROL ACYLTRANSFERASE 4-RELATED"/>
    <property type="match status" value="1"/>
</dbReference>
<dbReference type="OrthoDB" id="619536at2759"/>
<dbReference type="UniPathway" id="UPA00282"/>
<comment type="catalytic activity">
    <reaction evidence="6">
        <text>a long chain fatty alcohol + a fatty acyl-CoA = a long-chain alcohol wax ester + CoA</text>
        <dbReference type="Rhea" id="RHEA:38443"/>
        <dbReference type="ChEBI" id="CHEBI:17135"/>
        <dbReference type="ChEBI" id="CHEBI:57287"/>
        <dbReference type="ChEBI" id="CHEBI:77636"/>
        <dbReference type="ChEBI" id="CHEBI:235323"/>
        <dbReference type="EC" id="2.3.1.75"/>
    </reaction>
</comment>
<gene>
    <name evidence="10" type="ORF">FOMPIDRAFT_1120727</name>
</gene>
<evidence type="ECO:0000259" key="9">
    <source>
        <dbReference type="Pfam" id="PF06974"/>
    </source>
</evidence>
<evidence type="ECO:0000256" key="1">
    <source>
        <dbReference type="ARBA" id="ARBA00004771"/>
    </source>
</evidence>
<dbReference type="GO" id="GO:0004144">
    <property type="term" value="F:diacylglycerol O-acyltransferase activity"/>
    <property type="evidence" value="ECO:0007669"/>
    <property type="project" value="UniProtKB-EC"/>
</dbReference>
<comment type="pathway">
    <text evidence="1">Glycerolipid metabolism; triacylglycerol biosynthesis.</text>
</comment>
<dbReference type="PANTHER" id="PTHR31650">
    <property type="entry name" value="O-ACYLTRANSFERASE (WSD1-LIKE) FAMILY PROTEIN"/>
    <property type="match status" value="1"/>
</dbReference>
<dbReference type="Proteomes" id="UP000015241">
    <property type="component" value="Unassembled WGS sequence"/>
</dbReference>
<evidence type="ECO:0000256" key="3">
    <source>
        <dbReference type="ARBA" id="ARBA00022679"/>
    </source>
</evidence>
<proteinExistence type="inferred from homology"/>
<dbReference type="eggNOG" id="ENOG502RCYS">
    <property type="taxonomic scope" value="Eukaryota"/>
</dbReference>
<keyword evidence="11" id="KW-1185">Reference proteome</keyword>
<organism evidence="10 11">
    <name type="scientific">Fomitopsis schrenkii</name>
    <name type="common">Brown rot fungus</name>
    <dbReference type="NCBI Taxonomy" id="2126942"/>
    <lineage>
        <taxon>Eukaryota</taxon>
        <taxon>Fungi</taxon>
        <taxon>Dikarya</taxon>
        <taxon>Basidiomycota</taxon>
        <taxon>Agaricomycotina</taxon>
        <taxon>Agaricomycetes</taxon>
        <taxon>Polyporales</taxon>
        <taxon>Fomitopsis</taxon>
    </lineage>
</organism>
<evidence type="ECO:0000256" key="7">
    <source>
        <dbReference type="ARBA" id="ARBA00048109"/>
    </source>
</evidence>
<comment type="pathway">
    <text evidence="2">Lipid metabolism.</text>
</comment>
<dbReference type="InterPro" id="IPR004255">
    <property type="entry name" value="O-acyltransferase_WSD1_N"/>
</dbReference>
<evidence type="ECO:0000313" key="11">
    <source>
        <dbReference type="Proteomes" id="UP000015241"/>
    </source>
</evidence>
<evidence type="ECO:0000313" key="10">
    <source>
        <dbReference type="EMBL" id="EPT01263.1"/>
    </source>
</evidence>
<feature type="domain" description="O-acyltransferase WSD1 C-terminal" evidence="9">
    <location>
        <begin position="493"/>
        <end position="588"/>
    </location>
</feature>
<dbReference type="InterPro" id="IPR009721">
    <property type="entry name" value="O-acyltransferase_WSD1_C"/>
</dbReference>
<reference evidence="10 11" key="1">
    <citation type="journal article" date="2012" name="Science">
        <title>The Paleozoic origin of enzymatic lignin decomposition reconstructed from 31 fungal genomes.</title>
        <authorList>
            <person name="Floudas D."/>
            <person name="Binder M."/>
            <person name="Riley R."/>
            <person name="Barry K."/>
            <person name="Blanchette R.A."/>
            <person name="Henrissat B."/>
            <person name="Martinez A.T."/>
            <person name="Otillar R."/>
            <person name="Spatafora J.W."/>
            <person name="Yadav J.S."/>
            <person name="Aerts A."/>
            <person name="Benoit I."/>
            <person name="Boyd A."/>
            <person name="Carlson A."/>
            <person name="Copeland A."/>
            <person name="Coutinho P.M."/>
            <person name="de Vries R.P."/>
            <person name="Ferreira P."/>
            <person name="Findley K."/>
            <person name="Foster B."/>
            <person name="Gaskell J."/>
            <person name="Glotzer D."/>
            <person name="Gorecki P."/>
            <person name="Heitman J."/>
            <person name="Hesse C."/>
            <person name="Hori C."/>
            <person name="Igarashi K."/>
            <person name="Jurgens J.A."/>
            <person name="Kallen N."/>
            <person name="Kersten P."/>
            <person name="Kohler A."/>
            <person name="Kuees U."/>
            <person name="Kumar T.K.A."/>
            <person name="Kuo A."/>
            <person name="LaButti K."/>
            <person name="Larrondo L.F."/>
            <person name="Lindquist E."/>
            <person name="Ling A."/>
            <person name="Lombard V."/>
            <person name="Lucas S."/>
            <person name="Lundell T."/>
            <person name="Martin R."/>
            <person name="McLaughlin D.J."/>
            <person name="Morgenstern I."/>
            <person name="Morin E."/>
            <person name="Murat C."/>
            <person name="Nagy L.G."/>
            <person name="Nolan M."/>
            <person name="Ohm R.A."/>
            <person name="Patyshakuliyeva A."/>
            <person name="Rokas A."/>
            <person name="Ruiz-Duenas F.J."/>
            <person name="Sabat G."/>
            <person name="Salamov A."/>
            <person name="Samejima M."/>
            <person name="Schmutz J."/>
            <person name="Slot J.C."/>
            <person name="St John F."/>
            <person name="Stenlid J."/>
            <person name="Sun H."/>
            <person name="Sun S."/>
            <person name="Syed K."/>
            <person name="Tsang A."/>
            <person name="Wiebenga A."/>
            <person name="Young D."/>
            <person name="Pisabarro A."/>
            <person name="Eastwood D.C."/>
            <person name="Martin F."/>
            <person name="Cullen D."/>
            <person name="Grigoriev I.V."/>
            <person name="Hibbett D.S."/>
        </authorList>
    </citation>
    <scope>NUCLEOTIDE SEQUENCE</scope>
    <source>
        <strain evidence="11">FP-58527</strain>
    </source>
</reference>
<dbReference type="InterPro" id="IPR045034">
    <property type="entry name" value="O-acyltransferase_WSD1-like"/>
</dbReference>
<dbReference type="InParanoid" id="S8E9G6"/>
<evidence type="ECO:0000256" key="6">
    <source>
        <dbReference type="ARBA" id="ARBA00047604"/>
    </source>
</evidence>
<comment type="catalytic activity">
    <reaction evidence="7">
        <text>an acyl-CoA + a 1,2-diacyl-sn-glycerol = a triacyl-sn-glycerol + CoA</text>
        <dbReference type="Rhea" id="RHEA:10868"/>
        <dbReference type="ChEBI" id="CHEBI:17815"/>
        <dbReference type="ChEBI" id="CHEBI:57287"/>
        <dbReference type="ChEBI" id="CHEBI:58342"/>
        <dbReference type="ChEBI" id="CHEBI:64615"/>
        <dbReference type="EC" id="2.3.1.20"/>
    </reaction>
</comment>
<evidence type="ECO:0000256" key="5">
    <source>
        <dbReference type="ARBA" id="ARBA00024360"/>
    </source>
</evidence>
<dbReference type="Pfam" id="PF06974">
    <property type="entry name" value="WS_DGAT_C"/>
    <property type="match status" value="1"/>
</dbReference>
<feature type="domain" description="O-acyltransferase WSD1-like N-terminal" evidence="8">
    <location>
        <begin position="87"/>
        <end position="201"/>
    </location>
</feature>
<dbReference type="HOGENOM" id="CLU_021250_0_0_1"/>
<accession>S8E9G6</accession>
<dbReference type="STRING" id="743788.S8E9G6"/>
<evidence type="ECO:0000259" key="8">
    <source>
        <dbReference type="Pfam" id="PF03007"/>
    </source>
</evidence>
<keyword evidence="4" id="KW-0012">Acyltransferase</keyword>
<dbReference type="GO" id="GO:0047196">
    <property type="term" value="F:long-chain-alcohol O-fatty-acyltransferase activity"/>
    <property type="evidence" value="ECO:0007669"/>
    <property type="project" value="UniProtKB-EC"/>
</dbReference>
<dbReference type="GO" id="GO:0005886">
    <property type="term" value="C:plasma membrane"/>
    <property type="evidence" value="ECO:0007669"/>
    <property type="project" value="TreeGrafter"/>
</dbReference>
<evidence type="ECO:0000256" key="2">
    <source>
        <dbReference type="ARBA" id="ARBA00005189"/>
    </source>
</evidence>